<dbReference type="SMART" id="SM00342">
    <property type="entry name" value="HTH_ARAC"/>
    <property type="match status" value="1"/>
</dbReference>
<dbReference type="PROSITE" id="PS01124">
    <property type="entry name" value="HTH_ARAC_FAMILY_2"/>
    <property type="match status" value="1"/>
</dbReference>
<evidence type="ECO:0000256" key="2">
    <source>
        <dbReference type="ARBA" id="ARBA00023125"/>
    </source>
</evidence>
<keyword evidence="2" id="KW-0238">DNA-binding</keyword>
<keyword evidence="1" id="KW-0805">Transcription regulation</keyword>
<dbReference type="InterPro" id="IPR037923">
    <property type="entry name" value="HTH-like"/>
</dbReference>
<dbReference type="EMBL" id="JAAITA010000014">
    <property type="protein sequence ID" value="NSJ86617.1"/>
    <property type="molecule type" value="Genomic_DNA"/>
</dbReference>
<protein>
    <submittedName>
        <fullName evidence="5">AraC family transcriptional regulator</fullName>
    </submittedName>
</protein>
<evidence type="ECO:0000313" key="6">
    <source>
        <dbReference type="Proteomes" id="UP000822142"/>
    </source>
</evidence>
<comment type="caution">
    <text evidence="5">The sequence shown here is derived from an EMBL/GenBank/DDBJ whole genome shotgun (WGS) entry which is preliminary data.</text>
</comment>
<dbReference type="PRINTS" id="PR00032">
    <property type="entry name" value="HTHARAC"/>
</dbReference>
<name>A0ABX2IC43_BLAHA</name>
<evidence type="ECO:0000313" key="5">
    <source>
        <dbReference type="EMBL" id="NSJ86617.1"/>
    </source>
</evidence>
<evidence type="ECO:0000259" key="4">
    <source>
        <dbReference type="PROSITE" id="PS01124"/>
    </source>
</evidence>
<gene>
    <name evidence="5" type="ORF">G5A70_10645</name>
</gene>
<dbReference type="Pfam" id="PF02311">
    <property type="entry name" value="AraC_binding"/>
    <property type="match status" value="1"/>
</dbReference>
<dbReference type="Pfam" id="PF12833">
    <property type="entry name" value="HTH_18"/>
    <property type="match status" value="1"/>
</dbReference>
<dbReference type="Gene3D" id="2.60.120.10">
    <property type="entry name" value="Jelly Rolls"/>
    <property type="match status" value="1"/>
</dbReference>
<dbReference type="Gene3D" id="1.10.10.60">
    <property type="entry name" value="Homeodomain-like"/>
    <property type="match status" value="2"/>
</dbReference>
<evidence type="ECO:0000256" key="3">
    <source>
        <dbReference type="ARBA" id="ARBA00023163"/>
    </source>
</evidence>
<feature type="domain" description="HTH araC/xylS-type" evidence="4">
    <location>
        <begin position="182"/>
        <end position="280"/>
    </location>
</feature>
<dbReference type="InterPro" id="IPR009057">
    <property type="entry name" value="Homeodomain-like_sf"/>
</dbReference>
<reference evidence="5 6" key="1">
    <citation type="journal article" date="2020" name="Cell Host Microbe">
        <title>Functional and Genomic Variation between Human-Derived Isolates of Lachnospiraceae Reveals Inter- and Intra-Species Diversity.</title>
        <authorList>
            <person name="Sorbara M.T."/>
            <person name="Littmann E.R."/>
            <person name="Fontana E."/>
            <person name="Moody T.U."/>
            <person name="Kohout C.E."/>
            <person name="Gjonbalaj M."/>
            <person name="Eaton V."/>
            <person name="Seok R."/>
            <person name="Leiner I.M."/>
            <person name="Pamer E.G."/>
        </authorList>
    </citation>
    <scope>NUCLEOTIDE SEQUENCE [LARGE SCALE GENOMIC DNA]</scope>
    <source>
        <strain evidence="5 6">MSK.15.26</strain>
    </source>
</reference>
<dbReference type="SUPFAM" id="SSF51215">
    <property type="entry name" value="Regulatory protein AraC"/>
    <property type="match status" value="1"/>
</dbReference>
<dbReference type="InterPro" id="IPR020449">
    <property type="entry name" value="Tscrpt_reg_AraC-type_HTH"/>
</dbReference>
<dbReference type="PANTHER" id="PTHR43280">
    <property type="entry name" value="ARAC-FAMILY TRANSCRIPTIONAL REGULATOR"/>
    <property type="match status" value="1"/>
</dbReference>
<dbReference type="PANTHER" id="PTHR43280:SF2">
    <property type="entry name" value="HTH-TYPE TRANSCRIPTIONAL REGULATOR EXSA"/>
    <property type="match status" value="1"/>
</dbReference>
<dbReference type="InterPro" id="IPR003313">
    <property type="entry name" value="AraC-bd"/>
</dbReference>
<organism evidence="5 6">
    <name type="scientific">Blautia hansenii</name>
    <name type="common">Ruminococcus hansenii</name>
    <dbReference type="NCBI Taxonomy" id="1322"/>
    <lineage>
        <taxon>Bacteria</taxon>
        <taxon>Bacillati</taxon>
        <taxon>Bacillota</taxon>
        <taxon>Clostridia</taxon>
        <taxon>Lachnospirales</taxon>
        <taxon>Lachnospiraceae</taxon>
        <taxon>Blautia</taxon>
    </lineage>
</organism>
<evidence type="ECO:0000256" key="1">
    <source>
        <dbReference type="ARBA" id="ARBA00023015"/>
    </source>
</evidence>
<keyword evidence="6" id="KW-1185">Reference proteome</keyword>
<sequence>MHVFELPSNTVYEYIFTGKFQAPSPHWIHQESPLKDYELFVVTEGTLYISYQGEAFTVETGDFLLLPPGGIRKGVRPSDCSFYWLHFVTGQNPCPKEIPDALLLAYIVTSSKTIPVPRHGSIPNLEKVVILMKQLQDEVKNNYPACGLNAMTTSILMELYGQYYIRAQRVSSIKDVQKQLYYDIVDYIKLNVSKNLKVAEIAAHFGYNQKYLSHLFASITGTPLKQFILSIKIDAANFMLTDTNKSISQISRELGFLDNHNFTRTYKSVTGLSPSKYRNTFAKRILFDK</sequence>
<accession>A0ABX2IC43</accession>
<dbReference type="CDD" id="cd02208">
    <property type="entry name" value="cupin_RmlC-like"/>
    <property type="match status" value="1"/>
</dbReference>
<dbReference type="InterPro" id="IPR018060">
    <property type="entry name" value="HTH_AraC"/>
</dbReference>
<keyword evidence="3" id="KW-0804">Transcription</keyword>
<dbReference type="Proteomes" id="UP000822142">
    <property type="component" value="Unassembled WGS sequence"/>
</dbReference>
<dbReference type="InterPro" id="IPR014710">
    <property type="entry name" value="RmlC-like_jellyroll"/>
</dbReference>
<dbReference type="SUPFAM" id="SSF46689">
    <property type="entry name" value="Homeodomain-like"/>
    <property type="match status" value="2"/>
</dbReference>
<proteinExistence type="predicted"/>